<dbReference type="InterPro" id="IPR015943">
    <property type="entry name" value="WD40/YVTN_repeat-like_dom_sf"/>
</dbReference>
<reference evidence="2 3" key="1">
    <citation type="submission" date="2021-05" db="EMBL/GenBank/DDBJ databases">
        <title>A Polyphasic approach of four new species of the genus Ohtaekwangia: Ohtaekwangia histidinii sp. nov., Ohtaekwangia cretensis sp. nov., Ohtaekwangia indiensis sp. nov., Ohtaekwangia reichenbachii sp. nov. from diverse environment.</title>
        <authorList>
            <person name="Octaviana S."/>
        </authorList>
    </citation>
    <scope>NUCLEOTIDE SEQUENCE [LARGE SCALE GENOMIC DNA]</scope>
    <source>
        <strain evidence="2 3">PWU37</strain>
    </source>
</reference>
<dbReference type="EMBL" id="JAHESC010000005">
    <property type="protein sequence ID" value="MBT1685898.1"/>
    <property type="molecule type" value="Genomic_DNA"/>
</dbReference>
<organism evidence="2 3">
    <name type="scientific">Dawidia soli</name>
    <dbReference type="NCBI Taxonomy" id="2782352"/>
    <lineage>
        <taxon>Bacteria</taxon>
        <taxon>Pseudomonadati</taxon>
        <taxon>Bacteroidota</taxon>
        <taxon>Cytophagia</taxon>
        <taxon>Cytophagales</taxon>
        <taxon>Chryseotaleaceae</taxon>
        <taxon>Dawidia</taxon>
    </lineage>
</organism>
<keyword evidence="3" id="KW-1185">Reference proteome</keyword>
<dbReference type="AlphaFoldDB" id="A0AAP2GHE0"/>
<evidence type="ECO:0008006" key="4">
    <source>
        <dbReference type="Google" id="ProtNLM"/>
    </source>
</evidence>
<accession>A0AAP2GHE0</accession>
<name>A0AAP2GHE0_9BACT</name>
<evidence type="ECO:0000313" key="3">
    <source>
        <dbReference type="Proteomes" id="UP001319180"/>
    </source>
</evidence>
<dbReference type="RefSeq" id="WP_254089149.1">
    <property type="nucleotide sequence ID" value="NZ_JAHESC010000005.1"/>
</dbReference>
<dbReference type="SUPFAM" id="SSF63829">
    <property type="entry name" value="Calcium-dependent phosphotriesterase"/>
    <property type="match status" value="1"/>
</dbReference>
<feature type="chain" id="PRO_5042836512" description="LVIVD repeat-containing protein" evidence="1">
    <location>
        <begin position="20"/>
        <end position="248"/>
    </location>
</feature>
<dbReference type="Proteomes" id="UP001319180">
    <property type="component" value="Unassembled WGS sequence"/>
</dbReference>
<feature type="signal peptide" evidence="1">
    <location>
        <begin position="1"/>
        <end position="19"/>
    </location>
</feature>
<comment type="caution">
    <text evidence="2">The sequence shown here is derived from an EMBL/GenBank/DDBJ whole genome shotgun (WGS) entry which is preliminary data.</text>
</comment>
<dbReference type="Pfam" id="PF08309">
    <property type="entry name" value="LVIVD"/>
    <property type="match status" value="2"/>
</dbReference>
<dbReference type="InterPro" id="IPR013211">
    <property type="entry name" value="LVIVD"/>
</dbReference>
<proteinExistence type="predicted"/>
<gene>
    <name evidence="2" type="ORF">KK078_04990</name>
</gene>
<dbReference type="PROSITE" id="PS51257">
    <property type="entry name" value="PROKAR_LIPOPROTEIN"/>
    <property type="match status" value="1"/>
</dbReference>
<dbReference type="Gene3D" id="2.130.10.10">
    <property type="entry name" value="YVTN repeat-like/Quinoprotein amine dehydrogenase"/>
    <property type="match status" value="1"/>
</dbReference>
<evidence type="ECO:0000313" key="2">
    <source>
        <dbReference type="EMBL" id="MBT1685898.1"/>
    </source>
</evidence>
<keyword evidence="1" id="KW-0732">Signal</keyword>
<protein>
    <recommendedName>
        <fullName evidence="4">LVIVD repeat-containing protein</fullName>
    </recommendedName>
</protein>
<evidence type="ECO:0000256" key="1">
    <source>
        <dbReference type="SAM" id="SignalP"/>
    </source>
</evidence>
<sequence>MRLNNYTIFLLLAYTLFLAACGDEAGGATPTGEGGSMARFTVHGHYLYTAVDDELTVIDIARRDTLDAVYALSIPSDIETIHAQGDYLYLGAQTGMHIYSLENPAEPVFIFTYEHIRSCDPVVVRGNRAYVTLRSNSACGGGDRNTLEVIDIEDPHWPKLLKAYPLTAPRGLSIDGNLLFVCDESLKVFDVSSDTRARLLAETAVDAPYDVIASNGMATVTSAQGILQYRYGNGQGLTLVSTIAVEKP</sequence>